<name>A0A2M6WCE8_9BACT</name>
<dbReference type="AlphaFoldDB" id="A0A2M6WCE8"/>
<feature type="non-terminal residue" evidence="1">
    <location>
        <position position="1"/>
    </location>
</feature>
<evidence type="ECO:0000313" key="1">
    <source>
        <dbReference type="EMBL" id="PIT90437.1"/>
    </source>
</evidence>
<sequence>AFLLAILTQESNLGRNVGTCNRPGDPPEKSWKVIMKPTRDQEPFKQITEELGMNPDITPVSCPMFRNGEQLGWGGAMGPAQFIPSTWIAYKGKVAAITGSLANPWDIRDAFLAAALLLKDNGALNSEWAAAMRYFSGSTNPAYSFYGDNVVATTEKYQEDIDALNY</sequence>
<evidence type="ECO:0008006" key="3">
    <source>
        <dbReference type="Google" id="ProtNLM"/>
    </source>
</evidence>
<dbReference type="Proteomes" id="UP000230543">
    <property type="component" value="Unassembled WGS sequence"/>
</dbReference>
<proteinExistence type="predicted"/>
<dbReference type="Gene3D" id="1.10.530.10">
    <property type="match status" value="1"/>
</dbReference>
<reference evidence="2" key="1">
    <citation type="submission" date="2017-09" db="EMBL/GenBank/DDBJ databases">
        <title>Depth-based differentiation of microbial function through sediment-hosted aquifers and enrichment of novel symbionts in the deep terrestrial subsurface.</title>
        <authorList>
            <person name="Probst A.J."/>
            <person name="Ladd B."/>
            <person name="Jarett J.K."/>
            <person name="Geller-Mcgrath D.E."/>
            <person name="Sieber C.M.K."/>
            <person name="Emerson J.B."/>
            <person name="Anantharaman K."/>
            <person name="Thomas B.C."/>
            <person name="Malmstrom R."/>
            <person name="Stieglmeier M."/>
            <person name="Klingl A."/>
            <person name="Woyke T."/>
            <person name="Ryan C.M."/>
            <person name="Banfield J.F."/>
        </authorList>
    </citation>
    <scope>NUCLEOTIDE SEQUENCE [LARGE SCALE GENOMIC DNA]</scope>
</reference>
<gene>
    <name evidence="1" type="ORF">COU22_02190</name>
</gene>
<dbReference type="InterPro" id="IPR023346">
    <property type="entry name" value="Lysozyme-like_dom_sf"/>
</dbReference>
<protein>
    <recommendedName>
        <fullName evidence="3">Transglycosylase SLT domain-containing protein</fullName>
    </recommendedName>
</protein>
<evidence type="ECO:0000313" key="2">
    <source>
        <dbReference type="Proteomes" id="UP000230543"/>
    </source>
</evidence>
<dbReference type="EMBL" id="PFBO01000073">
    <property type="protein sequence ID" value="PIT90437.1"/>
    <property type="molecule type" value="Genomic_DNA"/>
</dbReference>
<organism evidence="1 2">
    <name type="scientific">Candidatus Komeilibacteria bacterium CG10_big_fil_rev_8_21_14_0_10_41_13</name>
    <dbReference type="NCBI Taxonomy" id="1974476"/>
    <lineage>
        <taxon>Bacteria</taxon>
        <taxon>Candidatus Komeiliibacteriota</taxon>
    </lineage>
</organism>
<dbReference type="SUPFAM" id="SSF53955">
    <property type="entry name" value="Lysozyme-like"/>
    <property type="match status" value="1"/>
</dbReference>
<comment type="caution">
    <text evidence="1">The sequence shown here is derived from an EMBL/GenBank/DDBJ whole genome shotgun (WGS) entry which is preliminary data.</text>
</comment>
<accession>A0A2M6WCE8</accession>